<dbReference type="InterPro" id="IPR050553">
    <property type="entry name" value="Thioredoxin_ResA/DsbE_sf"/>
</dbReference>
<dbReference type="SUPFAM" id="SSF52833">
    <property type="entry name" value="Thioredoxin-like"/>
    <property type="match status" value="1"/>
</dbReference>
<dbReference type="EMBL" id="LRPC01000001">
    <property type="protein sequence ID" value="KYG77904.1"/>
    <property type="molecule type" value="Genomic_DNA"/>
</dbReference>
<evidence type="ECO:0000256" key="3">
    <source>
        <dbReference type="ARBA" id="ARBA00023157"/>
    </source>
</evidence>
<evidence type="ECO:0000259" key="5">
    <source>
        <dbReference type="PROSITE" id="PS51352"/>
    </source>
</evidence>
<accession>A0A150XGT7</accession>
<dbReference type="Pfam" id="PF08534">
    <property type="entry name" value="Redoxin"/>
    <property type="match status" value="1"/>
</dbReference>
<keyword evidence="3" id="KW-1015">Disulfide bond</keyword>
<dbReference type="PANTHER" id="PTHR42852">
    <property type="entry name" value="THIOL:DISULFIDE INTERCHANGE PROTEIN DSBE"/>
    <property type="match status" value="1"/>
</dbReference>
<dbReference type="RefSeq" id="WP_068216756.1">
    <property type="nucleotide sequence ID" value="NZ_CP139724.1"/>
</dbReference>
<keyword evidence="2" id="KW-0201">Cytochrome c-type biogenesis</keyword>
<dbReference type="CDD" id="cd02966">
    <property type="entry name" value="TlpA_like_family"/>
    <property type="match status" value="1"/>
</dbReference>
<feature type="domain" description="Thioredoxin" evidence="5">
    <location>
        <begin position="350"/>
        <end position="502"/>
    </location>
</feature>
<dbReference type="InterPro" id="IPR036249">
    <property type="entry name" value="Thioredoxin-like_sf"/>
</dbReference>
<dbReference type="PROSITE" id="PS51352">
    <property type="entry name" value="THIOREDOXIN_2"/>
    <property type="match status" value="1"/>
</dbReference>
<sequence>MMRKPEIIFALFLALCIFACSGKKEPYVLAGKVVNTDADSLFIQLPVDGKFFYRVNSVKVPIDNEGNFSAIIDQETSGFTSISFPKTRGSIRTWIEPGYSDTVFIDFEDFSKLAFTGDHADANSLLNNFERIPYFHAFGGKDEKYQKDSVAQRVYDQVMDLNEKELVEIDGLKVKDKITDSFAKAMAMESDLHWKSVFASATWRHYYFKEQLKRKSPYNDEWKELYLKMFDETDLNNPEYLVSNYYRTFAEDYMNLYPRVAGIEDQPDTTLSQDERIRAYHQDRIDNIREKLSGENEELMWSFYLYNAAIQKQYEKVILDSYEELKYNYPETLYDPVLKEHIDPIRAYHTKLEQPMSDKIIMIENADEYTTWEEMVEPYKGEVLYVDLWATWCGPCKDEFEHKEGLYEFLDGKPIKILYVSSDRDEAEGKWKEMVNFYGLEGVNMRISQELFWKIWKDMLGSNTAAIPRYIIVDKEGNMIVKEAARPSEGQKLYDQLASYLE</sequence>
<reference evidence="6 7" key="1">
    <citation type="submission" date="2016-01" db="EMBL/GenBank/DDBJ databases">
        <title>Genome sequencing of Roseivirga spongicola UST030701-084.</title>
        <authorList>
            <person name="Selvaratnam C."/>
            <person name="Thevarajoo S."/>
            <person name="Goh K.M."/>
            <person name="Ee R."/>
            <person name="Chan K.-G."/>
            <person name="Chong C.S."/>
        </authorList>
    </citation>
    <scope>NUCLEOTIDE SEQUENCE [LARGE SCALE GENOMIC DNA]</scope>
    <source>
        <strain evidence="6 7">UST030701-084</strain>
    </source>
</reference>
<evidence type="ECO:0000256" key="1">
    <source>
        <dbReference type="ARBA" id="ARBA00004196"/>
    </source>
</evidence>
<name>A0A150XGT7_9BACT</name>
<evidence type="ECO:0000256" key="2">
    <source>
        <dbReference type="ARBA" id="ARBA00022748"/>
    </source>
</evidence>
<dbReference type="GO" id="GO:0030313">
    <property type="term" value="C:cell envelope"/>
    <property type="evidence" value="ECO:0007669"/>
    <property type="project" value="UniProtKB-SubCell"/>
</dbReference>
<dbReference type="InterPro" id="IPR013740">
    <property type="entry name" value="Redoxin"/>
</dbReference>
<dbReference type="AlphaFoldDB" id="A0A150XGT7"/>
<gene>
    <name evidence="6" type="ORF">AWW68_03815</name>
</gene>
<evidence type="ECO:0000256" key="4">
    <source>
        <dbReference type="ARBA" id="ARBA00023284"/>
    </source>
</evidence>
<proteinExistence type="predicted"/>
<dbReference type="PANTHER" id="PTHR42852:SF6">
    <property type="entry name" value="THIOL:DISULFIDE INTERCHANGE PROTEIN DSBE"/>
    <property type="match status" value="1"/>
</dbReference>
<dbReference type="STRING" id="333140.AWW68_03815"/>
<keyword evidence="4" id="KW-0676">Redox-active center</keyword>
<protein>
    <recommendedName>
        <fullName evidence="5">Thioredoxin domain-containing protein</fullName>
    </recommendedName>
</protein>
<dbReference type="Gene3D" id="3.40.30.10">
    <property type="entry name" value="Glutaredoxin"/>
    <property type="match status" value="1"/>
</dbReference>
<comment type="caution">
    <text evidence="6">The sequence shown here is derived from an EMBL/GenBank/DDBJ whole genome shotgun (WGS) entry which is preliminary data.</text>
</comment>
<organism evidence="6 7">
    <name type="scientific">Roseivirga spongicola</name>
    <dbReference type="NCBI Taxonomy" id="333140"/>
    <lineage>
        <taxon>Bacteria</taxon>
        <taxon>Pseudomonadati</taxon>
        <taxon>Bacteroidota</taxon>
        <taxon>Cytophagia</taxon>
        <taxon>Cytophagales</taxon>
        <taxon>Roseivirgaceae</taxon>
        <taxon>Roseivirga</taxon>
    </lineage>
</organism>
<evidence type="ECO:0000313" key="7">
    <source>
        <dbReference type="Proteomes" id="UP000075606"/>
    </source>
</evidence>
<dbReference type="GO" id="GO:0016491">
    <property type="term" value="F:oxidoreductase activity"/>
    <property type="evidence" value="ECO:0007669"/>
    <property type="project" value="InterPro"/>
</dbReference>
<dbReference type="InterPro" id="IPR013766">
    <property type="entry name" value="Thioredoxin_domain"/>
</dbReference>
<dbReference type="GO" id="GO:0017004">
    <property type="term" value="P:cytochrome complex assembly"/>
    <property type="evidence" value="ECO:0007669"/>
    <property type="project" value="UniProtKB-KW"/>
</dbReference>
<comment type="subcellular location">
    <subcellularLocation>
        <location evidence="1">Cell envelope</location>
    </subcellularLocation>
</comment>
<dbReference type="OrthoDB" id="6399635at2"/>
<keyword evidence="7" id="KW-1185">Reference proteome</keyword>
<dbReference type="Proteomes" id="UP000075606">
    <property type="component" value="Unassembled WGS sequence"/>
</dbReference>
<evidence type="ECO:0000313" key="6">
    <source>
        <dbReference type="EMBL" id="KYG77904.1"/>
    </source>
</evidence>